<dbReference type="HOGENOM" id="CLU_1197501_0_0_1"/>
<dbReference type="PANTHER" id="PTHR31267">
    <property type="entry name" value="DENTIN SIALOPHOSPHOPROTEIN-LIKE PROTEIN"/>
    <property type="match status" value="1"/>
</dbReference>
<reference evidence="2" key="1">
    <citation type="submission" date="2015-06" db="UniProtKB">
        <authorList>
            <consortium name="EnsemblPlants"/>
        </authorList>
    </citation>
    <scope>IDENTIFICATION</scope>
</reference>
<dbReference type="STRING" id="4538.I1PFM7"/>
<dbReference type="Proteomes" id="UP000007306">
    <property type="component" value="Chromosome 3"/>
</dbReference>
<evidence type="ECO:0000313" key="2">
    <source>
        <dbReference type="EnsemblPlants" id="ORGLA03G0317300.1"/>
    </source>
</evidence>
<dbReference type="eggNOG" id="ENOG502QW8G">
    <property type="taxonomic scope" value="Eukaryota"/>
</dbReference>
<protein>
    <submittedName>
        <fullName evidence="2">Uncharacterized protein</fullName>
    </submittedName>
</protein>
<evidence type="ECO:0000313" key="3">
    <source>
        <dbReference type="Proteomes" id="UP000007306"/>
    </source>
</evidence>
<reference evidence="2 3" key="2">
    <citation type="submission" date="2018-04" db="EMBL/GenBank/DDBJ databases">
        <title>OglaRS2 (Oryza glaberrima Reference Sequence Version 2).</title>
        <authorList>
            <person name="Zhang J."/>
            <person name="Kudrna D."/>
            <person name="Lee S."/>
            <person name="Talag J."/>
            <person name="Rajasekar S."/>
            <person name="Wing R.A."/>
        </authorList>
    </citation>
    <scope>NUCLEOTIDE SEQUENCE [LARGE SCALE GENOMIC DNA]</scope>
    <source>
        <strain evidence="2 3">cv. IRGC 96717</strain>
    </source>
</reference>
<dbReference type="PANTHER" id="PTHR31267:SF3">
    <property type="entry name" value="OS03G0756700 PROTEIN"/>
    <property type="match status" value="1"/>
</dbReference>
<name>I1PFM7_ORYGL</name>
<sequence length="232" mass="25978">AARRGKPGRSEQRRRGASSPPPRSIRGPVNFLLQSWYGECTKMLAKVNESGIKDTSVNRSTSGFQQDANYEFSNRALQHGYSVPGPVFEEKSFSAAQEFVQNSHQFDHFLRPFRPGQCEGMQMPNDSLDITQRSILSNASCLDHAEEITSYDTDGYDDRTISFGSSCSTIPASYPYISPLQRNHLISDTRDCTWTALMQESLEASNSNNGLNEDCSDLTFMKVLLVLTKRLN</sequence>
<feature type="region of interest" description="Disordered" evidence="1">
    <location>
        <begin position="1"/>
        <end position="27"/>
    </location>
</feature>
<evidence type="ECO:0000256" key="1">
    <source>
        <dbReference type="SAM" id="MobiDB-lite"/>
    </source>
</evidence>
<dbReference type="Gramene" id="ORGLA03G0317300.1">
    <property type="protein sequence ID" value="ORGLA03G0317300.1"/>
    <property type="gene ID" value="ORGLA03G0317300"/>
</dbReference>
<dbReference type="AlphaFoldDB" id="I1PFM7"/>
<dbReference type="EnsemblPlants" id="ORGLA03G0317300.1">
    <property type="protein sequence ID" value="ORGLA03G0317300.1"/>
    <property type="gene ID" value="ORGLA03G0317300"/>
</dbReference>
<keyword evidence="3" id="KW-1185">Reference proteome</keyword>
<accession>I1PFM7</accession>
<proteinExistence type="predicted"/>
<organism evidence="2 3">
    <name type="scientific">Oryza glaberrima</name>
    <name type="common">African rice</name>
    <dbReference type="NCBI Taxonomy" id="4538"/>
    <lineage>
        <taxon>Eukaryota</taxon>
        <taxon>Viridiplantae</taxon>
        <taxon>Streptophyta</taxon>
        <taxon>Embryophyta</taxon>
        <taxon>Tracheophyta</taxon>
        <taxon>Spermatophyta</taxon>
        <taxon>Magnoliopsida</taxon>
        <taxon>Liliopsida</taxon>
        <taxon>Poales</taxon>
        <taxon>Poaceae</taxon>
        <taxon>BOP clade</taxon>
        <taxon>Oryzoideae</taxon>
        <taxon>Oryzeae</taxon>
        <taxon>Oryzinae</taxon>
        <taxon>Oryza</taxon>
    </lineage>
</organism>